<evidence type="ECO:0000313" key="2">
    <source>
        <dbReference type="EMBL" id="JAA81596.1"/>
    </source>
</evidence>
<name>S4NS07_9NEOP</name>
<dbReference type="EMBL" id="GAIX01010964">
    <property type="protein sequence ID" value="JAA81596.1"/>
    <property type="molecule type" value="Transcribed_RNA"/>
</dbReference>
<dbReference type="AlphaFoldDB" id="S4NS07"/>
<evidence type="ECO:0000259" key="1">
    <source>
        <dbReference type="Pfam" id="PF17919"/>
    </source>
</evidence>
<reference evidence="2" key="2">
    <citation type="submission" date="2013-05" db="EMBL/GenBank/DDBJ databases">
        <authorList>
            <person name="Carter J.-M."/>
            <person name="Baker S.C."/>
            <person name="Pink R."/>
            <person name="Carter D.R.F."/>
            <person name="Collins A."/>
            <person name="Tomlin J."/>
            <person name="Gibbs M."/>
            <person name="Breuker C.J."/>
        </authorList>
    </citation>
    <scope>NUCLEOTIDE SEQUENCE</scope>
    <source>
        <tissue evidence="2">Ovary</tissue>
    </source>
</reference>
<dbReference type="SUPFAM" id="SSF56672">
    <property type="entry name" value="DNA/RNA polymerases"/>
    <property type="match status" value="1"/>
</dbReference>
<dbReference type="GO" id="GO:0071897">
    <property type="term" value="P:DNA biosynthetic process"/>
    <property type="evidence" value="ECO:0007669"/>
    <property type="project" value="UniProtKB-ARBA"/>
</dbReference>
<dbReference type="Gene3D" id="3.30.70.270">
    <property type="match status" value="1"/>
</dbReference>
<proteinExistence type="predicted"/>
<protein>
    <submittedName>
        <fullName evidence="2">Polyprotein</fullName>
    </submittedName>
</protein>
<dbReference type="PANTHER" id="PTHR37984">
    <property type="entry name" value="PROTEIN CBG26694"/>
    <property type="match status" value="1"/>
</dbReference>
<organism evidence="2">
    <name type="scientific">Pararge aegeria</name>
    <name type="common">speckled wood butterfly</name>
    <dbReference type="NCBI Taxonomy" id="116150"/>
    <lineage>
        <taxon>Eukaryota</taxon>
        <taxon>Metazoa</taxon>
        <taxon>Ecdysozoa</taxon>
        <taxon>Arthropoda</taxon>
        <taxon>Hexapoda</taxon>
        <taxon>Insecta</taxon>
        <taxon>Pterygota</taxon>
        <taxon>Neoptera</taxon>
        <taxon>Endopterygota</taxon>
        <taxon>Lepidoptera</taxon>
        <taxon>Glossata</taxon>
        <taxon>Ditrysia</taxon>
        <taxon>Papilionoidea</taxon>
        <taxon>Nymphalidae</taxon>
        <taxon>Satyrinae</taxon>
        <taxon>Satyrini</taxon>
        <taxon>Parargina</taxon>
        <taxon>Pararge</taxon>
    </lineage>
</organism>
<dbReference type="InterPro" id="IPR043502">
    <property type="entry name" value="DNA/RNA_pol_sf"/>
</dbReference>
<accession>S4NS07</accession>
<sequence length="85" mass="9757">MLPLYELTKQGAAWEWSDRHEEARNTIIQYLTSDPVLSIFQEDYPIELHTDASNLGYGAVLIQVIDGRRHAVAYMSMRTTDAESR</sequence>
<dbReference type="PANTHER" id="PTHR37984:SF9">
    <property type="entry name" value="INTEGRASE CATALYTIC DOMAIN-CONTAINING PROTEIN"/>
    <property type="match status" value="1"/>
</dbReference>
<dbReference type="InterPro" id="IPR041577">
    <property type="entry name" value="RT_RNaseH_2"/>
</dbReference>
<dbReference type="Pfam" id="PF17919">
    <property type="entry name" value="RT_RNaseH_2"/>
    <property type="match status" value="1"/>
</dbReference>
<feature type="non-terminal residue" evidence="2">
    <location>
        <position position="85"/>
    </location>
</feature>
<reference evidence="2" key="1">
    <citation type="journal article" date="2013" name="BMC Genomics">
        <title>Unscrambling butterfly oogenesis.</title>
        <authorList>
            <person name="Carter J.M."/>
            <person name="Baker S.C."/>
            <person name="Pink R."/>
            <person name="Carter D.R."/>
            <person name="Collins A."/>
            <person name="Tomlin J."/>
            <person name="Gibbs M."/>
            <person name="Breuker C.J."/>
        </authorList>
    </citation>
    <scope>NUCLEOTIDE SEQUENCE</scope>
    <source>
        <tissue evidence="2">Ovary</tissue>
    </source>
</reference>
<feature type="domain" description="Reverse transcriptase/retrotransposon-derived protein RNase H-like" evidence="1">
    <location>
        <begin position="16"/>
        <end position="84"/>
    </location>
</feature>
<dbReference type="InterPro" id="IPR043128">
    <property type="entry name" value="Rev_trsase/Diguanyl_cyclase"/>
</dbReference>
<dbReference type="InterPro" id="IPR050951">
    <property type="entry name" value="Retrovirus_Pol_polyprotein"/>
</dbReference>